<feature type="transmembrane region" description="Helical" evidence="6">
    <location>
        <begin position="63"/>
        <end position="82"/>
    </location>
</feature>
<feature type="domain" description="Mechanosensitive ion channel MscS" evidence="7">
    <location>
        <begin position="182"/>
        <end position="249"/>
    </location>
</feature>
<evidence type="ECO:0000256" key="2">
    <source>
        <dbReference type="ARBA" id="ARBA00008017"/>
    </source>
</evidence>
<evidence type="ECO:0000313" key="8">
    <source>
        <dbReference type="EMBL" id="OEJ75958.1"/>
    </source>
</evidence>
<feature type="transmembrane region" description="Helical" evidence="6">
    <location>
        <begin position="159"/>
        <end position="179"/>
    </location>
</feature>
<reference evidence="8" key="1">
    <citation type="submission" date="2016-09" db="EMBL/GenBank/DDBJ databases">
        <title>Draft genome of thermotolerant cyanobacterium Desertifilum sp. strain IPPAS B-1220.</title>
        <authorList>
            <person name="Sinetova M.A."/>
            <person name="Bolakhan K."/>
            <person name="Zayadan B.K."/>
            <person name="Mironov K.S."/>
            <person name="Ustinova V."/>
            <person name="Kupriyanova E.V."/>
            <person name="Sidorov R.A."/>
            <person name="Skrypnik A.N."/>
            <person name="Gogoleva N.E."/>
            <person name="Gogolev Y.V."/>
            <person name="Los D.A."/>
        </authorList>
    </citation>
    <scope>NUCLEOTIDE SEQUENCE [LARGE SCALE GENOMIC DNA]</scope>
    <source>
        <strain evidence="8">IPPAS B-1220</strain>
    </source>
</reference>
<dbReference type="AlphaFoldDB" id="A0A1E5QMV6"/>
<dbReference type="SUPFAM" id="SSF50182">
    <property type="entry name" value="Sm-like ribonucleoproteins"/>
    <property type="match status" value="1"/>
</dbReference>
<dbReference type="InterPro" id="IPR023408">
    <property type="entry name" value="MscS_beta-dom_sf"/>
</dbReference>
<dbReference type="STRING" id="1781255.BH720_06680"/>
<gene>
    <name evidence="8" type="ORF">BH720_06680</name>
</gene>
<dbReference type="Gene3D" id="2.30.30.60">
    <property type="match status" value="1"/>
</dbReference>
<dbReference type="GO" id="GO:0016020">
    <property type="term" value="C:membrane"/>
    <property type="evidence" value="ECO:0007669"/>
    <property type="project" value="UniProtKB-SubCell"/>
</dbReference>
<keyword evidence="3 6" id="KW-0812">Transmembrane</keyword>
<protein>
    <recommendedName>
        <fullName evidence="7">Mechanosensitive ion channel MscS domain-containing protein</fullName>
    </recommendedName>
</protein>
<dbReference type="InterPro" id="IPR006685">
    <property type="entry name" value="MscS_channel_2nd"/>
</dbReference>
<name>A0A1E5QMV6_9CYAN</name>
<keyword evidence="4 6" id="KW-1133">Transmembrane helix</keyword>
<dbReference type="RefSeq" id="WP_069966399.1">
    <property type="nucleotide sequence ID" value="NZ_CM124774.1"/>
</dbReference>
<dbReference type="Gene3D" id="1.10.287.1260">
    <property type="match status" value="1"/>
</dbReference>
<comment type="similarity">
    <text evidence="2">Belongs to the MscS (TC 1.A.23) family.</text>
</comment>
<proteinExistence type="inferred from homology"/>
<evidence type="ECO:0000256" key="3">
    <source>
        <dbReference type="ARBA" id="ARBA00022692"/>
    </source>
</evidence>
<comment type="subcellular location">
    <subcellularLocation>
        <location evidence="1">Membrane</location>
        <topology evidence="1">Multi-pass membrane protein</topology>
    </subcellularLocation>
</comment>
<accession>A0A1E5QMV6</accession>
<organism evidence="8">
    <name type="scientific">Desertifilum tharense IPPAS B-1220</name>
    <dbReference type="NCBI Taxonomy" id="1781255"/>
    <lineage>
        <taxon>Bacteria</taxon>
        <taxon>Bacillati</taxon>
        <taxon>Cyanobacteriota</taxon>
        <taxon>Cyanophyceae</taxon>
        <taxon>Desertifilales</taxon>
        <taxon>Desertifilaceae</taxon>
        <taxon>Desertifilum</taxon>
    </lineage>
</organism>
<sequence>MIDFVPDMWMIELAIWIVFFASIGVFSFVAGSIIPWMIRLLIDRFVSQQAGETYGEVIQLYQGLTRFVFATAIAEVLIFLFFKGLRNSWVEIILSLSLAISASWLASQIFRQVFDVYLIDVAFKSGRKVNSELLLVGKYVTNFSILLLAVIYFAQTHKINIFGLIASLGVGGLAVAFAAQKTIEQFIGGIVLFLDRPFVVDDYIGLPDGTFGRVESIGLRSTKIRTSGKGTLMIIPNNSLTQTHIENFTGAKKVMSIVYLNFHQTIVSNERALIRQIILESTSDIFGLDSRNTDVTFRELGGRTQAQITFFILGSGEVSMDLRRQLLDVASQNITFKLKEYQIAFDIEEPTIYVDAPITI</sequence>
<dbReference type="SUPFAM" id="SSF82861">
    <property type="entry name" value="Mechanosensitive channel protein MscS (YggB), transmembrane region"/>
    <property type="match status" value="1"/>
</dbReference>
<dbReference type="PANTHER" id="PTHR30566">
    <property type="entry name" value="YNAI-RELATED MECHANOSENSITIVE ION CHANNEL"/>
    <property type="match status" value="1"/>
</dbReference>
<dbReference type="Pfam" id="PF00924">
    <property type="entry name" value="MS_channel_2nd"/>
    <property type="match status" value="1"/>
</dbReference>
<feature type="transmembrane region" description="Helical" evidence="6">
    <location>
        <begin position="88"/>
        <end position="106"/>
    </location>
</feature>
<feature type="transmembrane region" description="Helical" evidence="6">
    <location>
        <begin position="133"/>
        <end position="153"/>
    </location>
</feature>
<keyword evidence="5 6" id="KW-0472">Membrane</keyword>
<evidence type="ECO:0000259" key="7">
    <source>
        <dbReference type="Pfam" id="PF00924"/>
    </source>
</evidence>
<dbReference type="InterPro" id="IPR010920">
    <property type="entry name" value="LSM_dom_sf"/>
</dbReference>
<evidence type="ECO:0000256" key="6">
    <source>
        <dbReference type="SAM" id="Phobius"/>
    </source>
</evidence>
<dbReference type="InterPro" id="IPR011014">
    <property type="entry name" value="MscS_channel_TM-2"/>
</dbReference>
<dbReference type="EMBL" id="MJGC01000042">
    <property type="protein sequence ID" value="OEJ75958.1"/>
    <property type="molecule type" value="Genomic_DNA"/>
</dbReference>
<evidence type="ECO:0000256" key="4">
    <source>
        <dbReference type="ARBA" id="ARBA00022989"/>
    </source>
</evidence>
<feature type="transmembrane region" description="Helical" evidence="6">
    <location>
        <begin position="13"/>
        <end position="42"/>
    </location>
</feature>
<evidence type="ECO:0000256" key="1">
    <source>
        <dbReference type="ARBA" id="ARBA00004141"/>
    </source>
</evidence>
<comment type="caution">
    <text evidence="8">The sequence shown here is derived from an EMBL/GenBank/DDBJ whole genome shotgun (WGS) entry which is preliminary data.</text>
</comment>
<evidence type="ECO:0000256" key="5">
    <source>
        <dbReference type="ARBA" id="ARBA00023136"/>
    </source>
</evidence>
<dbReference type="PANTHER" id="PTHR30566:SF5">
    <property type="entry name" value="MECHANOSENSITIVE ION CHANNEL PROTEIN 1, MITOCHONDRIAL-RELATED"/>
    <property type="match status" value="1"/>
</dbReference>
<dbReference type="GO" id="GO:0055085">
    <property type="term" value="P:transmembrane transport"/>
    <property type="evidence" value="ECO:0007669"/>
    <property type="project" value="InterPro"/>
</dbReference>